<organism evidence="1">
    <name type="scientific">freshwater metagenome</name>
    <dbReference type="NCBI Taxonomy" id="449393"/>
    <lineage>
        <taxon>unclassified sequences</taxon>
        <taxon>metagenomes</taxon>
        <taxon>ecological metagenomes</taxon>
    </lineage>
</organism>
<accession>A0A6J6QLR4</accession>
<reference evidence="1" key="1">
    <citation type="submission" date="2020-05" db="EMBL/GenBank/DDBJ databases">
        <authorList>
            <person name="Chiriac C."/>
            <person name="Salcher M."/>
            <person name="Ghai R."/>
            <person name="Kavagutti S V."/>
        </authorList>
    </citation>
    <scope>NUCLEOTIDE SEQUENCE</scope>
</reference>
<gene>
    <name evidence="1" type="ORF">UFOPK2657_00468</name>
</gene>
<protein>
    <submittedName>
        <fullName evidence="1">Unannotated protein</fullName>
    </submittedName>
</protein>
<name>A0A6J6QLR4_9ZZZZ</name>
<dbReference type="AlphaFoldDB" id="A0A6J6QLR4"/>
<sequence>MRTTVPTAPRIVSAHTMSSSVHCAETQIPAAPSPTSAGVLGIARTTAVPLPAASCKVATLIPAAMESTRFAPACASCAHVCAARGGFTAITPAEHGPISALVTTPGNKVANALRRSADSSTMVIDVAGQPAAMRPPTRAEPILPPPTNVIGWC</sequence>
<evidence type="ECO:0000313" key="1">
    <source>
        <dbReference type="EMBL" id="CAB4709935.1"/>
    </source>
</evidence>
<proteinExistence type="predicted"/>
<dbReference type="EMBL" id="CAEZYG010000059">
    <property type="protein sequence ID" value="CAB4709935.1"/>
    <property type="molecule type" value="Genomic_DNA"/>
</dbReference>